<evidence type="ECO:0000313" key="1">
    <source>
        <dbReference type="EMBL" id="MUI10889.1"/>
    </source>
</evidence>
<protein>
    <submittedName>
        <fullName evidence="1">Terminase</fullName>
    </submittedName>
</protein>
<dbReference type="OrthoDB" id="8562788at2"/>
<dbReference type="AlphaFoldDB" id="A0A6I3X252"/>
<comment type="caution">
    <text evidence="1">The sequence shown here is derived from an EMBL/GenBank/DDBJ whole genome shotgun (WGS) entry which is preliminary data.</text>
</comment>
<dbReference type="RefSeq" id="WP_155706541.1">
    <property type="nucleotide sequence ID" value="NZ_BMWU01000049.1"/>
</dbReference>
<organism evidence="1 2">
    <name type="scientific">Pseudoduganella dura</name>
    <dbReference type="NCBI Taxonomy" id="321982"/>
    <lineage>
        <taxon>Bacteria</taxon>
        <taxon>Pseudomonadati</taxon>
        <taxon>Pseudomonadota</taxon>
        <taxon>Betaproteobacteria</taxon>
        <taxon>Burkholderiales</taxon>
        <taxon>Oxalobacteraceae</taxon>
        <taxon>Telluria group</taxon>
        <taxon>Pseudoduganella</taxon>
    </lineage>
</organism>
<keyword evidence="2" id="KW-1185">Reference proteome</keyword>
<accession>A0A6I3X252</accession>
<dbReference type="InterPro" id="IPR010270">
    <property type="entry name" value="Phage_P2_GpM"/>
</dbReference>
<dbReference type="GO" id="GO:0004519">
    <property type="term" value="F:endonuclease activity"/>
    <property type="evidence" value="ECO:0007669"/>
    <property type="project" value="InterPro"/>
</dbReference>
<evidence type="ECO:0000313" key="2">
    <source>
        <dbReference type="Proteomes" id="UP000431684"/>
    </source>
</evidence>
<dbReference type="Pfam" id="PF05944">
    <property type="entry name" value="Phage_term_smal"/>
    <property type="match status" value="1"/>
</dbReference>
<dbReference type="GO" id="GO:0003677">
    <property type="term" value="F:DNA binding"/>
    <property type="evidence" value="ECO:0007669"/>
    <property type="project" value="InterPro"/>
</dbReference>
<proteinExistence type="predicted"/>
<reference evidence="1 2" key="1">
    <citation type="submission" date="2019-11" db="EMBL/GenBank/DDBJ databases">
        <title>Draft Genome Sequences of Six Type Strains of the Genus Massilia.</title>
        <authorList>
            <person name="Miess H."/>
            <person name="Frediansyah A."/>
            <person name="Goeker M."/>
            <person name="Gross H."/>
        </authorList>
    </citation>
    <scope>NUCLEOTIDE SEQUENCE [LARGE SCALE GENOMIC DNA]</scope>
    <source>
        <strain evidence="1 2">DSM 17513</strain>
    </source>
</reference>
<dbReference type="EMBL" id="WNWM01000001">
    <property type="protein sequence ID" value="MUI10889.1"/>
    <property type="molecule type" value="Genomic_DNA"/>
</dbReference>
<gene>
    <name evidence="1" type="ORF">GJV26_00055</name>
</gene>
<dbReference type="Proteomes" id="UP000431684">
    <property type="component" value="Unassembled WGS sequence"/>
</dbReference>
<sequence>MTSPARRHYQQVSAALAAAAAAPGESMEGAGPYDLMLAKLHQDKHRLKLVQSIERKADTKREILPDYADYVAGVLAGGRGAQDDVLLAVMIWRLDAGDYPGCLDIADYALANNWKMPDQFSRTLATVVAEDFAEAALIVLKAEQFDPQLLQRVAALTDQHDMPDQVRAKLYKAIGYALQADPAEALPYLERALQLFDRIGVKKDIERLQKQLGNPAGGDSAGT</sequence>
<name>A0A6I3X252_9BURK</name>